<gene>
    <name evidence="2" type="ORF">METZ01_LOCUS10765</name>
</gene>
<evidence type="ECO:0000313" key="2">
    <source>
        <dbReference type="EMBL" id="SUZ57911.1"/>
    </source>
</evidence>
<dbReference type="PANTHER" id="PTHR47799">
    <property type="entry name" value="OMEGA-AMIDASE YAFV"/>
    <property type="match status" value="1"/>
</dbReference>
<dbReference type="Pfam" id="PF00795">
    <property type="entry name" value="CN_hydrolase"/>
    <property type="match status" value="1"/>
</dbReference>
<dbReference type="AlphaFoldDB" id="A0A381NTH3"/>
<dbReference type="EMBL" id="UINC01000587">
    <property type="protein sequence ID" value="SUZ57911.1"/>
    <property type="molecule type" value="Genomic_DNA"/>
</dbReference>
<evidence type="ECO:0000259" key="1">
    <source>
        <dbReference type="PROSITE" id="PS50263"/>
    </source>
</evidence>
<reference evidence="2" key="1">
    <citation type="submission" date="2018-05" db="EMBL/GenBank/DDBJ databases">
        <authorList>
            <person name="Lanie J.A."/>
            <person name="Ng W.-L."/>
            <person name="Kazmierczak K.M."/>
            <person name="Andrzejewski T.M."/>
            <person name="Davidsen T.M."/>
            <person name="Wayne K.J."/>
            <person name="Tettelin H."/>
            <person name="Glass J.I."/>
            <person name="Rusch D."/>
            <person name="Podicherti R."/>
            <person name="Tsui H.-C.T."/>
            <person name="Winkler M.E."/>
        </authorList>
    </citation>
    <scope>NUCLEOTIDE SEQUENCE</scope>
</reference>
<dbReference type="PROSITE" id="PS50263">
    <property type="entry name" value="CN_HYDROLASE"/>
    <property type="match status" value="1"/>
</dbReference>
<organism evidence="2">
    <name type="scientific">marine metagenome</name>
    <dbReference type="NCBI Taxonomy" id="408172"/>
    <lineage>
        <taxon>unclassified sequences</taxon>
        <taxon>metagenomes</taxon>
        <taxon>ecological metagenomes</taxon>
    </lineage>
</organism>
<dbReference type="GO" id="GO:0106008">
    <property type="term" value="F:2-oxoglutaramate amidase activity"/>
    <property type="evidence" value="ECO:0007669"/>
    <property type="project" value="TreeGrafter"/>
</dbReference>
<proteinExistence type="predicted"/>
<dbReference type="InterPro" id="IPR003010">
    <property type="entry name" value="C-N_Hydrolase"/>
</dbReference>
<dbReference type="CDD" id="cd07583">
    <property type="entry name" value="nitrilase_5"/>
    <property type="match status" value="1"/>
</dbReference>
<name>A0A381NTH3_9ZZZZ</name>
<protein>
    <recommendedName>
        <fullName evidence="1">CN hydrolase domain-containing protein</fullName>
    </recommendedName>
</protein>
<sequence length="258" mass="28925">MKIATISLNIAWQDIEKNLVQAEKFILKAKTDGCDVVVLPEVFNTGFITDIGKFAEPPRGRTYQTLQNLASKNSINIVAGISEKTNNAKASNVAVVFDKSGHELAKYSKLHPFNFANEGKYFDAGDDIITFELEGTACSVFICYDLRFPEVFRQVSKDVEVIFVVANWPNSREKHWEALLIARAIENQCYVVGVNRIGKDGVGQKFNGSSMVIDPLGEVLLHTNKTNEYSVCDLSLNKVAMIREKFPFLSDMRFIKTK</sequence>
<dbReference type="SUPFAM" id="SSF56317">
    <property type="entry name" value="Carbon-nitrogen hydrolase"/>
    <property type="match status" value="1"/>
</dbReference>
<feature type="domain" description="CN hydrolase" evidence="1">
    <location>
        <begin position="1"/>
        <end position="236"/>
    </location>
</feature>
<accession>A0A381NTH3</accession>
<dbReference type="InterPro" id="IPR036526">
    <property type="entry name" value="C-N_Hydrolase_sf"/>
</dbReference>
<dbReference type="GO" id="GO:0050152">
    <property type="term" value="F:omega-amidase activity"/>
    <property type="evidence" value="ECO:0007669"/>
    <property type="project" value="TreeGrafter"/>
</dbReference>
<dbReference type="PANTHER" id="PTHR47799:SF1">
    <property type="entry name" value="OMEGA-AMIDASE YAFV"/>
    <property type="match status" value="1"/>
</dbReference>
<dbReference type="InterPro" id="IPR052737">
    <property type="entry name" value="Omega-amidase_YafV"/>
</dbReference>
<dbReference type="Gene3D" id="3.60.110.10">
    <property type="entry name" value="Carbon-nitrogen hydrolase"/>
    <property type="match status" value="1"/>
</dbReference>